<reference evidence="7 8" key="1">
    <citation type="journal article" date="2019" name="Int. J. Syst. Evol. Microbiol.">
        <title>The Global Catalogue of Microorganisms (GCM) 10K type strain sequencing project: providing services to taxonomists for standard genome sequencing and annotation.</title>
        <authorList>
            <consortium name="The Broad Institute Genomics Platform"/>
            <consortium name="The Broad Institute Genome Sequencing Center for Infectious Disease"/>
            <person name="Wu L."/>
            <person name="Ma J."/>
        </authorList>
    </citation>
    <scope>NUCLEOTIDE SEQUENCE [LARGE SCALE GENOMIC DNA]</scope>
    <source>
        <strain evidence="7 8">JCM 13850</strain>
    </source>
</reference>
<proteinExistence type="predicted"/>
<feature type="transmembrane region" description="Helical" evidence="5">
    <location>
        <begin position="40"/>
        <end position="66"/>
    </location>
</feature>
<protein>
    <recommendedName>
        <fullName evidence="6">Major facilitator superfamily (MFS) profile domain-containing protein</fullName>
    </recommendedName>
</protein>
<dbReference type="Gene3D" id="1.20.1250.20">
    <property type="entry name" value="MFS general substrate transporter like domains"/>
    <property type="match status" value="1"/>
</dbReference>
<dbReference type="PANTHER" id="PTHR23531:SF1">
    <property type="entry name" value="QUINOLENE RESISTANCE PROTEIN NORA"/>
    <property type="match status" value="1"/>
</dbReference>
<evidence type="ECO:0000256" key="4">
    <source>
        <dbReference type="ARBA" id="ARBA00023136"/>
    </source>
</evidence>
<name>A0ABN3A3Q3_9ACTN</name>
<evidence type="ECO:0000313" key="8">
    <source>
        <dbReference type="Proteomes" id="UP001501020"/>
    </source>
</evidence>
<dbReference type="CDD" id="cd17489">
    <property type="entry name" value="MFS_YfcJ_like"/>
    <property type="match status" value="1"/>
</dbReference>
<accession>A0ABN3A3Q3</accession>
<feature type="transmembrane region" description="Helical" evidence="5">
    <location>
        <begin position="384"/>
        <end position="406"/>
    </location>
</feature>
<dbReference type="PANTHER" id="PTHR23531">
    <property type="entry name" value="QUINOLENE RESISTANCE PROTEIN NORA"/>
    <property type="match status" value="1"/>
</dbReference>
<dbReference type="InterPro" id="IPR036259">
    <property type="entry name" value="MFS_trans_sf"/>
</dbReference>
<dbReference type="PROSITE" id="PS50850">
    <property type="entry name" value="MFS"/>
    <property type="match status" value="1"/>
</dbReference>
<feature type="domain" description="Major facilitator superfamily (MFS) profile" evidence="6">
    <location>
        <begin position="44"/>
        <end position="434"/>
    </location>
</feature>
<evidence type="ECO:0000259" key="6">
    <source>
        <dbReference type="PROSITE" id="PS50850"/>
    </source>
</evidence>
<keyword evidence="3 5" id="KW-1133">Transmembrane helix</keyword>
<dbReference type="Proteomes" id="UP001501020">
    <property type="component" value="Unassembled WGS sequence"/>
</dbReference>
<keyword evidence="2 5" id="KW-0812">Transmembrane</keyword>
<evidence type="ECO:0000256" key="1">
    <source>
        <dbReference type="ARBA" id="ARBA00004651"/>
    </source>
</evidence>
<dbReference type="InterPro" id="IPR052714">
    <property type="entry name" value="MFS_Exporter"/>
</dbReference>
<sequence length="436" mass="46274">MSYPRRHACRRAAGLPGPVREGDAVADTRKAMADVGRERIFTFPFVLLMAANGLLRTGTQMLIALVPLYTLDQGASPAVAGLTTTFYMMAAVMLRPLSGSLVDNRGRYAVMVVGSVLYCAASGLYVLALPVWALLAARALQGVGFSLNGTAVMTLATDLIPERRMSEGIGYLGVEQTVAQLLGPWLALELRSACGYRWAFAVAFGCGLVNVLLRIPLRSAAVRVDARRVAAAPRRDVQDVDPAKRGAPPLWTRIVDRDAWRPASVMFLLMFGTAGINTFMAAYALGRGIGNSGLFFVASGLTLAVSRLTAGRIERRWGTVWVLAPGIALLVLGQVGVWWCPNLWVLMLAGALYGLGMGAAQPTLNALAVLVAGRERRGRANSTFFMAMDLSQAVGAVGLGAVAGVIGTGRVFLVAAALTATSLAVYLTFRARSRLA</sequence>
<dbReference type="Pfam" id="PF07690">
    <property type="entry name" value="MFS_1"/>
    <property type="match status" value="1"/>
</dbReference>
<keyword evidence="8" id="KW-1185">Reference proteome</keyword>
<feature type="transmembrane region" description="Helical" evidence="5">
    <location>
        <begin position="412"/>
        <end position="429"/>
    </location>
</feature>
<comment type="caution">
    <text evidence="7">The sequence shown here is derived from an EMBL/GenBank/DDBJ whole genome shotgun (WGS) entry which is preliminary data.</text>
</comment>
<feature type="transmembrane region" description="Helical" evidence="5">
    <location>
        <begin position="289"/>
        <end position="308"/>
    </location>
</feature>
<comment type="subcellular location">
    <subcellularLocation>
        <location evidence="1">Cell membrane</location>
        <topology evidence="1">Multi-pass membrane protein</topology>
    </subcellularLocation>
</comment>
<feature type="transmembrane region" description="Helical" evidence="5">
    <location>
        <begin position="109"/>
        <end position="135"/>
    </location>
</feature>
<evidence type="ECO:0000256" key="5">
    <source>
        <dbReference type="SAM" id="Phobius"/>
    </source>
</evidence>
<feature type="transmembrane region" description="Helical" evidence="5">
    <location>
        <begin position="78"/>
        <end position="97"/>
    </location>
</feature>
<feature type="transmembrane region" description="Helical" evidence="5">
    <location>
        <begin position="345"/>
        <end position="372"/>
    </location>
</feature>
<dbReference type="InterPro" id="IPR011701">
    <property type="entry name" value="MFS"/>
</dbReference>
<feature type="transmembrane region" description="Helical" evidence="5">
    <location>
        <begin position="195"/>
        <end position="213"/>
    </location>
</feature>
<evidence type="ECO:0000313" key="7">
    <source>
        <dbReference type="EMBL" id="GAA2152940.1"/>
    </source>
</evidence>
<dbReference type="InterPro" id="IPR020846">
    <property type="entry name" value="MFS_dom"/>
</dbReference>
<dbReference type="EMBL" id="BAAAMR010000060">
    <property type="protein sequence ID" value="GAA2152940.1"/>
    <property type="molecule type" value="Genomic_DNA"/>
</dbReference>
<organism evidence="7 8">
    <name type="scientific">Actinomadura napierensis</name>
    <dbReference type="NCBI Taxonomy" id="267854"/>
    <lineage>
        <taxon>Bacteria</taxon>
        <taxon>Bacillati</taxon>
        <taxon>Actinomycetota</taxon>
        <taxon>Actinomycetes</taxon>
        <taxon>Streptosporangiales</taxon>
        <taxon>Thermomonosporaceae</taxon>
        <taxon>Actinomadura</taxon>
    </lineage>
</organism>
<dbReference type="SUPFAM" id="SSF103473">
    <property type="entry name" value="MFS general substrate transporter"/>
    <property type="match status" value="1"/>
</dbReference>
<feature type="transmembrane region" description="Helical" evidence="5">
    <location>
        <begin position="263"/>
        <end position="283"/>
    </location>
</feature>
<evidence type="ECO:0000256" key="2">
    <source>
        <dbReference type="ARBA" id="ARBA00022692"/>
    </source>
</evidence>
<gene>
    <name evidence="7" type="ORF">GCM10009727_59040</name>
</gene>
<keyword evidence="4 5" id="KW-0472">Membrane</keyword>
<feature type="transmembrane region" description="Helical" evidence="5">
    <location>
        <begin position="320"/>
        <end position="339"/>
    </location>
</feature>
<evidence type="ECO:0000256" key="3">
    <source>
        <dbReference type="ARBA" id="ARBA00022989"/>
    </source>
</evidence>